<evidence type="ECO:0000313" key="29">
    <source>
        <dbReference type="Proteomes" id="UP000510686"/>
    </source>
</evidence>
<dbReference type="InterPro" id="IPR036397">
    <property type="entry name" value="RNaseH_sf"/>
</dbReference>
<dbReference type="GO" id="GO:0005524">
    <property type="term" value="F:ATP binding"/>
    <property type="evidence" value="ECO:0007669"/>
    <property type="project" value="UniProtKB-KW"/>
</dbReference>
<dbReference type="Pfam" id="PF07727">
    <property type="entry name" value="RVT_2"/>
    <property type="match status" value="1"/>
</dbReference>
<dbReference type="Proteomes" id="UP000510686">
    <property type="component" value="Chromosome 4"/>
</dbReference>
<keyword evidence="9" id="KW-0547">Nucleotide-binding</keyword>
<dbReference type="InterPro" id="IPR025724">
    <property type="entry name" value="GAG-pre-integrase_dom"/>
</dbReference>
<dbReference type="RefSeq" id="XP_014539981.2">
    <property type="nucleotide sequence ID" value="XM_014684495.2"/>
</dbReference>
<dbReference type="GO" id="GO:0003964">
    <property type="term" value="F:RNA-directed DNA polymerase activity"/>
    <property type="evidence" value="ECO:0007669"/>
    <property type="project" value="UniProtKB-KW"/>
</dbReference>
<keyword evidence="7" id="KW-0540">Nuclease</keyword>
<feature type="region of interest" description="Disordered" evidence="26">
    <location>
        <begin position="285"/>
        <end position="335"/>
    </location>
</feature>
<evidence type="ECO:0000256" key="3">
    <source>
        <dbReference type="ARBA" id="ARBA00022578"/>
    </source>
</evidence>
<evidence type="ECO:0000256" key="12">
    <source>
        <dbReference type="ARBA" id="ARBA00022801"/>
    </source>
</evidence>
<keyword evidence="23" id="KW-0511">Multifunctional enzyme</keyword>
<dbReference type="InterPro" id="IPR043502">
    <property type="entry name" value="DNA/RNA_pol_sf"/>
</dbReference>
<keyword evidence="22" id="KW-0233">DNA recombination</keyword>
<dbReference type="Pfam" id="PF22936">
    <property type="entry name" value="Pol_BBD"/>
    <property type="match status" value="1"/>
</dbReference>
<accession>A0A7D5Z390</accession>
<protein>
    <submittedName>
        <fullName evidence="28">Retrovirus-related Pol polyprotein from transposon TNT 1-94</fullName>
    </submittedName>
</protein>
<keyword evidence="20" id="KW-0238">DNA-binding</keyword>
<dbReference type="GO" id="GO:0003887">
    <property type="term" value="F:DNA-directed DNA polymerase activity"/>
    <property type="evidence" value="ECO:0007669"/>
    <property type="project" value="UniProtKB-KW"/>
</dbReference>
<comment type="subcellular location">
    <subcellularLocation>
        <location evidence="2">Mitochondrion</location>
    </subcellularLocation>
</comment>
<dbReference type="Pfam" id="PF13976">
    <property type="entry name" value="gag_pre-integrs"/>
    <property type="match status" value="1"/>
</dbReference>
<evidence type="ECO:0000256" key="4">
    <source>
        <dbReference type="ARBA" id="ARBA00022612"/>
    </source>
</evidence>
<keyword evidence="29" id="KW-1185">Reference proteome</keyword>
<evidence type="ECO:0000256" key="9">
    <source>
        <dbReference type="ARBA" id="ARBA00022741"/>
    </source>
</evidence>
<dbReference type="OrthoDB" id="5017987at2759"/>
<evidence type="ECO:0000256" key="10">
    <source>
        <dbReference type="ARBA" id="ARBA00022750"/>
    </source>
</evidence>
<dbReference type="InterPro" id="IPR057670">
    <property type="entry name" value="SH3_retrovirus"/>
</dbReference>
<dbReference type="GeneID" id="26247201"/>
<evidence type="ECO:0000256" key="5">
    <source>
        <dbReference type="ARBA" id="ARBA00022670"/>
    </source>
</evidence>
<evidence type="ECO:0000259" key="27">
    <source>
        <dbReference type="PROSITE" id="PS50994"/>
    </source>
</evidence>
<evidence type="ECO:0000256" key="7">
    <source>
        <dbReference type="ARBA" id="ARBA00022722"/>
    </source>
</evidence>
<evidence type="ECO:0000256" key="1">
    <source>
        <dbReference type="ARBA" id="ARBA00002180"/>
    </source>
</evidence>
<proteinExistence type="predicted"/>
<dbReference type="KEGG" id="mbrn:26247201"/>
<dbReference type="GO" id="GO:0015074">
    <property type="term" value="P:DNA integration"/>
    <property type="evidence" value="ECO:0007669"/>
    <property type="project" value="UniProtKB-KW"/>
</dbReference>
<evidence type="ECO:0000256" key="14">
    <source>
        <dbReference type="ARBA" id="ARBA00022842"/>
    </source>
</evidence>
<keyword evidence="19" id="KW-0917">Virion maturation</keyword>
<evidence type="ECO:0000256" key="8">
    <source>
        <dbReference type="ARBA" id="ARBA00022723"/>
    </source>
</evidence>
<organism evidence="28 29">
    <name type="scientific">Metarhizium brunneum</name>
    <dbReference type="NCBI Taxonomy" id="500148"/>
    <lineage>
        <taxon>Eukaryota</taxon>
        <taxon>Fungi</taxon>
        <taxon>Dikarya</taxon>
        <taxon>Ascomycota</taxon>
        <taxon>Pezizomycotina</taxon>
        <taxon>Sordariomycetes</taxon>
        <taxon>Hypocreomycetidae</taxon>
        <taxon>Hypocreales</taxon>
        <taxon>Clavicipitaceae</taxon>
        <taxon>Metarhizium</taxon>
    </lineage>
</organism>
<keyword evidence="18" id="KW-0239">DNA-directed DNA polymerase</keyword>
<dbReference type="InterPro" id="IPR001584">
    <property type="entry name" value="Integrase_cat-core"/>
</dbReference>
<keyword evidence="15" id="KW-0694">RNA-binding</keyword>
<evidence type="ECO:0000256" key="24">
    <source>
        <dbReference type="ARBA" id="ARBA00048173"/>
    </source>
</evidence>
<keyword evidence="4" id="KW-1188">Viral release from host cell</keyword>
<evidence type="ECO:0000256" key="22">
    <source>
        <dbReference type="ARBA" id="ARBA00023172"/>
    </source>
</evidence>
<dbReference type="GO" id="GO:0032196">
    <property type="term" value="P:transposition"/>
    <property type="evidence" value="ECO:0007669"/>
    <property type="project" value="UniProtKB-KW"/>
</dbReference>
<dbReference type="GO" id="GO:0004519">
    <property type="term" value="F:endonuclease activity"/>
    <property type="evidence" value="ECO:0007669"/>
    <property type="project" value="UniProtKB-KW"/>
</dbReference>
<feature type="domain" description="Integrase catalytic" evidence="27">
    <location>
        <begin position="647"/>
        <end position="812"/>
    </location>
</feature>
<keyword evidence="16" id="KW-0229">DNA integration</keyword>
<evidence type="ECO:0000256" key="20">
    <source>
        <dbReference type="ARBA" id="ARBA00023125"/>
    </source>
</evidence>
<dbReference type="Gene3D" id="3.30.420.10">
    <property type="entry name" value="Ribonuclease H-like superfamily/Ribonuclease H"/>
    <property type="match status" value="1"/>
</dbReference>
<evidence type="ECO:0000256" key="11">
    <source>
        <dbReference type="ARBA" id="ARBA00022759"/>
    </source>
</evidence>
<dbReference type="CDD" id="cd09272">
    <property type="entry name" value="RNase_HI_RT_Ty1"/>
    <property type="match status" value="1"/>
</dbReference>
<sequence length="1623" mass="185069">MPPSKTEVILTGIDNWDDWQKFVASLIDIDIWEAIKPANRTQVLLRKPRRPQVSDFNANAQTEANLSASQVNAFKLARDNWKDSSKEYEQQKTNLIKARSIIISHVDERLGRYLDQDDDLPGWIDSLAVAVNAEQTKATDALVIEYQQIIKSFSCTDSTTFSEWIWKWENFLLKAARRRMLEVTGGRWLFDIARLMAKYNGNFTDNCRQAAESFVLKTRDYNQAVEQGVQQLLQLNDLSDHGRLREAALAIQGALIHTPPNATDASKEWSIGSVAVKLRTWASSALPTQPSKPSIRRGTAFQADAKESDQNESLTQNPSSRKRQRTDNQEGSNKKHAMNCEACRLPGHDLSSCWVAIPELRPERVTANKRRENLVKKTLAVDPELRAKVAELRKAAQKDQDQLDQEKKRIVGQALPQGAAFPICLGTCLQADQYPLRSSTILDSGASLDIFNELARFKSIRKPESGQEHYLIAGDSEVKIEGYGRIDLPVTKTDGSIGILRIKDAAYCPTFAVNAVSFQCLYDRGIRWDTLSTPTRLIHKSGTPICMVERYYKQWILQYRETTDVSLKAAAAYVAKRNRRTTRDQRADAIADGTLWHNRLGHPSPKTLEQLGKKCLGVRLKGPKTAECDHCGRGKMHRQISRRRPIRPSNPFEEIWVDWTDLTEDYQGYVRVMFITDAYSGLVFPYFLKSHGLGKENRRILRDFFNWIEVQYSFKPKAIRSDGELFSKEVRKELKLRSIEAKRSAPNTQAQNGGAERSGGVIMEKARTMRIAAKLPHNLWKDIVEAACYLRNRTPLERNKWNSPFGSAFKKQPILSHLKAYGCKAFAMTADAQLKLHRKHKLEPRAHVGYLVGYQSSNIYKIWVPQKNKVILTRDVIFNESAFFENKIAQPELRQTISQLLEEIEIPEEQQDMESMLEEETFEYSDESDEEEILDEIVVNTGTQDEPDGKDDEDACERSEELGYITPPLTDPELEESPEAIFTANLPIRHRSGHPEGVDTKGHNSNCCDYKVEQVSANYRFHEFHPIRIETAVHGAFNAGVKFQPHKRNLPEAPKTMKDLEGHPFKDQFVKAQQEHLASHSQMDSFVEVPWSRAKGQRVLSCMWVFTYKTDKHGHLQKCKARLVVCGNQQEKNALPTRATTLASMSFRALMAIAAEHDLELEQMDAVNAFVNCELDEVVYMRMPPGYEKYGRVLRLKKALYGLRRSPLLWQKELTKSLQELGFQPVPQEPCIMTKGPVMVFFFVDDIIWAYRKADKEIAKEAIERLKRRYLMTQLGEPKWFLGIHILRDRRNRTIWLTQDAYIDKIAHKFSIQLEGKVPATPMGLEELLKSETQAAKKSIELYQQKVGSILFAAISTRPDIAFAVSRLARHNLNPTDVHHRAADRVIQYLYSTRSFALRLGNNDQHNTKPIETFIGSSDASFADNTEDRKSSQGYVLKLYGGPIAWKASKQTTVTTSSTEAELLAASEAAKEMIAAGRLLRSLEIQLDEPLQLEIDNRQTIRLLIEESAKLTTQLRHVDIYQHWLRQQVQNSQIKVRWVESKDMVADGMTKALPKVRHIEFLRQLQIEDIRNRIGNEAKLEEARSKVHERFQSPDNKLDLEVKLGAKGGKRMPSPGGPAAKTR</sequence>
<keyword evidence="6" id="KW-0548">Nucleotidyltransferase</keyword>
<dbReference type="GO" id="GO:0004190">
    <property type="term" value="F:aspartic-type endopeptidase activity"/>
    <property type="evidence" value="ECO:0007669"/>
    <property type="project" value="UniProtKB-KW"/>
</dbReference>
<comment type="catalytic activity">
    <reaction evidence="24">
        <text>DNA(n) + a 2'-deoxyribonucleoside 5'-triphosphate = DNA(n+1) + diphosphate</text>
        <dbReference type="Rhea" id="RHEA:22508"/>
        <dbReference type="Rhea" id="RHEA-COMP:17339"/>
        <dbReference type="Rhea" id="RHEA-COMP:17340"/>
        <dbReference type="ChEBI" id="CHEBI:33019"/>
        <dbReference type="ChEBI" id="CHEBI:61560"/>
        <dbReference type="ChEBI" id="CHEBI:173112"/>
        <dbReference type="EC" id="2.7.7.49"/>
    </reaction>
</comment>
<dbReference type="EMBL" id="CP058935">
    <property type="protein sequence ID" value="QLI71425.1"/>
    <property type="molecule type" value="Genomic_DNA"/>
</dbReference>
<keyword evidence="10" id="KW-0064">Aspartyl protease</keyword>
<keyword evidence="11" id="KW-0255">Endonuclease</keyword>
<evidence type="ECO:0000256" key="2">
    <source>
        <dbReference type="ARBA" id="ARBA00004173"/>
    </source>
</evidence>
<reference evidence="28 29" key="1">
    <citation type="submission" date="2020-07" db="EMBL/GenBank/DDBJ databases">
        <title>Telomere length de novo assembly of all 7 chromosomes of the fungus, Metarhizium brunneum, using a novel assembly pipeline.</title>
        <authorList>
            <person name="Saud z."/>
            <person name="Kortsinoglou A."/>
            <person name="Kouvelis V.N."/>
            <person name="Butt T.M."/>
        </authorList>
    </citation>
    <scope>NUCLEOTIDE SEQUENCE [LARGE SCALE GENOMIC DNA]</scope>
    <source>
        <strain evidence="28 29">4556</strain>
    </source>
</reference>
<evidence type="ECO:0000256" key="6">
    <source>
        <dbReference type="ARBA" id="ARBA00022695"/>
    </source>
</evidence>
<evidence type="ECO:0000313" key="28">
    <source>
        <dbReference type="EMBL" id="QLI71425.1"/>
    </source>
</evidence>
<evidence type="ECO:0000256" key="21">
    <source>
        <dbReference type="ARBA" id="ARBA00023128"/>
    </source>
</evidence>
<dbReference type="GO" id="GO:0005634">
    <property type="term" value="C:nucleus"/>
    <property type="evidence" value="ECO:0007669"/>
    <property type="project" value="UniProtKB-ARBA"/>
</dbReference>
<dbReference type="GO" id="GO:0003723">
    <property type="term" value="F:RNA binding"/>
    <property type="evidence" value="ECO:0007669"/>
    <property type="project" value="UniProtKB-KW"/>
</dbReference>
<keyword evidence="12" id="KW-0378">Hydrolase</keyword>
<evidence type="ECO:0000256" key="13">
    <source>
        <dbReference type="ARBA" id="ARBA00022840"/>
    </source>
</evidence>
<evidence type="ECO:0000256" key="15">
    <source>
        <dbReference type="ARBA" id="ARBA00022884"/>
    </source>
</evidence>
<feature type="region of interest" description="Disordered" evidence="26">
    <location>
        <begin position="1604"/>
        <end position="1623"/>
    </location>
</feature>
<dbReference type="GO" id="GO:0005739">
    <property type="term" value="C:mitochondrion"/>
    <property type="evidence" value="ECO:0007669"/>
    <property type="project" value="UniProtKB-SubCell"/>
</dbReference>
<keyword evidence="13" id="KW-0067">ATP-binding</keyword>
<dbReference type="InterPro" id="IPR039537">
    <property type="entry name" value="Retrotran_Ty1/copia-like"/>
</dbReference>
<dbReference type="GO" id="GO:0006310">
    <property type="term" value="P:DNA recombination"/>
    <property type="evidence" value="ECO:0007669"/>
    <property type="project" value="UniProtKB-KW"/>
</dbReference>
<keyword evidence="18" id="KW-0808">Transferase</keyword>
<keyword evidence="14" id="KW-0460">Magnesium</keyword>
<dbReference type="InterPro" id="IPR054722">
    <property type="entry name" value="PolX-like_BBD"/>
</dbReference>
<keyword evidence="5" id="KW-0645">Protease</keyword>
<dbReference type="InterPro" id="IPR012337">
    <property type="entry name" value="RNaseH-like_sf"/>
</dbReference>
<dbReference type="PANTHER" id="PTHR42648">
    <property type="entry name" value="TRANSPOSASE, PUTATIVE-RELATED"/>
    <property type="match status" value="1"/>
</dbReference>
<dbReference type="GO" id="GO:0006508">
    <property type="term" value="P:proteolysis"/>
    <property type="evidence" value="ECO:0007669"/>
    <property type="project" value="UniProtKB-KW"/>
</dbReference>
<comment type="function">
    <text evidence="1">The aspartyl protease (PR) mediates the proteolytic cleavages of the Gag and Gag-Pol polyproteins after assembly of the VLP.</text>
</comment>
<evidence type="ECO:0000256" key="25">
    <source>
        <dbReference type="ARBA" id="ARBA00049244"/>
    </source>
</evidence>
<evidence type="ECO:0000256" key="16">
    <source>
        <dbReference type="ARBA" id="ARBA00022908"/>
    </source>
</evidence>
<dbReference type="PANTHER" id="PTHR42648:SF11">
    <property type="entry name" value="TRANSPOSON TY4-P GAG-POL POLYPROTEIN"/>
    <property type="match status" value="1"/>
</dbReference>
<evidence type="ECO:0000256" key="26">
    <source>
        <dbReference type="SAM" id="MobiDB-lite"/>
    </source>
</evidence>
<gene>
    <name evidence="28" type="primary">POLX_1</name>
    <name evidence="28" type="ORF">G6M90_00g069110</name>
</gene>
<comment type="catalytic activity">
    <reaction evidence="25">
        <text>DNA(n) + a 2'-deoxyribonucleoside 5'-triphosphate = DNA(n+1) + diphosphate</text>
        <dbReference type="Rhea" id="RHEA:22508"/>
        <dbReference type="Rhea" id="RHEA-COMP:17339"/>
        <dbReference type="Rhea" id="RHEA-COMP:17340"/>
        <dbReference type="ChEBI" id="CHEBI:33019"/>
        <dbReference type="ChEBI" id="CHEBI:61560"/>
        <dbReference type="ChEBI" id="CHEBI:173112"/>
        <dbReference type="EC" id="2.7.7.7"/>
    </reaction>
</comment>
<evidence type="ECO:0000256" key="18">
    <source>
        <dbReference type="ARBA" id="ARBA00022932"/>
    </source>
</evidence>
<keyword evidence="17" id="KW-0695">RNA-directed DNA polymerase</keyword>
<dbReference type="GO" id="GO:0003677">
    <property type="term" value="F:DNA binding"/>
    <property type="evidence" value="ECO:0007669"/>
    <property type="project" value="UniProtKB-KW"/>
</dbReference>
<keyword evidence="21" id="KW-0496">Mitochondrion</keyword>
<evidence type="ECO:0000256" key="23">
    <source>
        <dbReference type="ARBA" id="ARBA00023268"/>
    </source>
</evidence>
<dbReference type="PROSITE" id="PS50994">
    <property type="entry name" value="INTEGRASE"/>
    <property type="match status" value="1"/>
</dbReference>
<dbReference type="SUPFAM" id="SSF56672">
    <property type="entry name" value="DNA/RNA polymerases"/>
    <property type="match status" value="1"/>
</dbReference>
<dbReference type="SUPFAM" id="SSF53098">
    <property type="entry name" value="Ribonuclease H-like"/>
    <property type="match status" value="1"/>
</dbReference>
<evidence type="ECO:0000256" key="17">
    <source>
        <dbReference type="ARBA" id="ARBA00022918"/>
    </source>
</evidence>
<keyword evidence="3" id="KW-0815">Transposition</keyword>
<dbReference type="InterPro" id="IPR013103">
    <property type="entry name" value="RVT_2"/>
</dbReference>
<dbReference type="GO" id="GO:0046872">
    <property type="term" value="F:metal ion binding"/>
    <property type="evidence" value="ECO:0007669"/>
    <property type="project" value="UniProtKB-KW"/>
</dbReference>
<evidence type="ECO:0000256" key="19">
    <source>
        <dbReference type="ARBA" id="ARBA00023113"/>
    </source>
</evidence>
<dbReference type="Pfam" id="PF25597">
    <property type="entry name" value="SH3_retrovirus"/>
    <property type="match status" value="1"/>
</dbReference>
<keyword evidence="8" id="KW-0479">Metal-binding</keyword>
<name>A0A7D5Z390_9HYPO</name>